<evidence type="ECO:0000259" key="6">
    <source>
        <dbReference type="PROSITE" id="PS50102"/>
    </source>
</evidence>
<proteinExistence type="predicted"/>
<evidence type="ECO:0000313" key="7">
    <source>
        <dbReference type="EMBL" id="CEK66602.1"/>
    </source>
</evidence>
<name>A0A0B6ZDU2_9EUPU</name>
<protein>
    <recommendedName>
        <fullName evidence="1">Probable RNA-binding protein 18</fullName>
    </recommendedName>
    <alternativeName>
        <fullName evidence="3">RNA-binding motif protein 18</fullName>
    </alternativeName>
</protein>
<dbReference type="Pfam" id="PF00076">
    <property type="entry name" value="RRM_1"/>
    <property type="match status" value="1"/>
</dbReference>
<dbReference type="CDD" id="cd12355">
    <property type="entry name" value="RRM_RBM18"/>
    <property type="match status" value="1"/>
</dbReference>
<feature type="domain" description="RRM" evidence="6">
    <location>
        <begin position="34"/>
        <end position="115"/>
    </location>
</feature>
<evidence type="ECO:0000256" key="4">
    <source>
        <dbReference type="PROSITE-ProRule" id="PRU00176"/>
    </source>
</evidence>
<evidence type="ECO:0000256" key="3">
    <source>
        <dbReference type="ARBA" id="ARBA00030780"/>
    </source>
</evidence>
<dbReference type="InterPro" id="IPR039157">
    <property type="entry name" value="RBM18_RRM"/>
</dbReference>
<dbReference type="InterPro" id="IPR000504">
    <property type="entry name" value="RRM_dom"/>
</dbReference>
<feature type="region of interest" description="Disordered" evidence="5">
    <location>
        <begin position="194"/>
        <end position="221"/>
    </location>
</feature>
<evidence type="ECO:0000256" key="5">
    <source>
        <dbReference type="SAM" id="MobiDB-lite"/>
    </source>
</evidence>
<dbReference type="Gene3D" id="3.30.70.330">
    <property type="match status" value="1"/>
</dbReference>
<feature type="region of interest" description="Disordered" evidence="5">
    <location>
        <begin position="1"/>
        <end position="26"/>
    </location>
</feature>
<feature type="compositionally biased region" description="Polar residues" evidence="5">
    <location>
        <begin position="1"/>
        <end position="12"/>
    </location>
</feature>
<sequence length="221" mass="24679">MSSTALVSSTEAAKSHSDEIEVPEDPCVDEDDDRRLWIGNLGTDITEFSILKLMQKFGKIRKMNFIYHKSGPDKGKSRGYCFVSFHTWEAAEKARKTLDGKVFMSRRLYVKWAHRVKQDELLTSKTKTKPTAASLAAVSSPPPAIAAALSASSSVDAASSETKIKAIEAKLKMMDQTQKDFSLDTTIQPAVGLNSVLHRQDQARSSRPTPYRKSFRPRQRQ</sequence>
<gene>
    <name evidence="7" type="primary">ORF59449</name>
</gene>
<accession>A0A0B6ZDU2</accession>
<dbReference type="InterPro" id="IPR035979">
    <property type="entry name" value="RBD_domain_sf"/>
</dbReference>
<keyword evidence="2 4" id="KW-0694">RNA-binding</keyword>
<evidence type="ECO:0000256" key="2">
    <source>
        <dbReference type="ARBA" id="ARBA00022884"/>
    </source>
</evidence>
<dbReference type="InterPro" id="IPR012677">
    <property type="entry name" value="Nucleotide-bd_a/b_plait_sf"/>
</dbReference>
<dbReference type="EMBL" id="HACG01019737">
    <property type="protein sequence ID" value="CEK66602.1"/>
    <property type="molecule type" value="Transcribed_RNA"/>
</dbReference>
<organism evidence="7">
    <name type="scientific">Arion vulgaris</name>
    <dbReference type="NCBI Taxonomy" id="1028688"/>
    <lineage>
        <taxon>Eukaryota</taxon>
        <taxon>Metazoa</taxon>
        <taxon>Spiralia</taxon>
        <taxon>Lophotrochozoa</taxon>
        <taxon>Mollusca</taxon>
        <taxon>Gastropoda</taxon>
        <taxon>Heterobranchia</taxon>
        <taxon>Euthyneura</taxon>
        <taxon>Panpulmonata</taxon>
        <taxon>Eupulmonata</taxon>
        <taxon>Stylommatophora</taxon>
        <taxon>Helicina</taxon>
        <taxon>Arionoidea</taxon>
        <taxon>Arionidae</taxon>
        <taxon>Arion</taxon>
    </lineage>
</organism>
<reference evidence="7" key="1">
    <citation type="submission" date="2014-12" db="EMBL/GenBank/DDBJ databases">
        <title>Insight into the proteome of Arion vulgaris.</title>
        <authorList>
            <person name="Aradska J."/>
            <person name="Bulat T."/>
            <person name="Smidak R."/>
            <person name="Sarate P."/>
            <person name="Gangsoo J."/>
            <person name="Sialana F."/>
            <person name="Bilban M."/>
            <person name="Lubec G."/>
        </authorList>
    </citation>
    <scope>NUCLEOTIDE SEQUENCE</scope>
    <source>
        <tissue evidence="7">Skin</tissue>
    </source>
</reference>
<dbReference type="AlphaFoldDB" id="A0A0B6ZDU2"/>
<dbReference type="GO" id="GO:0003723">
    <property type="term" value="F:RNA binding"/>
    <property type="evidence" value="ECO:0007669"/>
    <property type="project" value="UniProtKB-UniRule"/>
</dbReference>
<dbReference type="SMART" id="SM00360">
    <property type="entry name" value="RRM"/>
    <property type="match status" value="1"/>
</dbReference>
<evidence type="ECO:0000256" key="1">
    <source>
        <dbReference type="ARBA" id="ARBA00021141"/>
    </source>
</evidence>
<dbReference type="SUPFAM" id="SSF54928">
    <property type="entry name" value="RNA-binding domain, RBD"/>
    <property type="match status" value="1"/>
</dbReference>
<dbReference type="PROSITE" id="PS50102">
    <property type="entry name" value="RRM"/>
    <property type="match status" value="1"/>
</dbReference>
<dbReference type="PANTHER" id="PTHR21245">
    <property type="entry name" value="HETEROGENEOUS NUCLEAR RIBONUCLEOPROTEIN"/>
    <property type="match status" value="1"/>
</dbReference>